<keyword evidence="4" id="KW-0547">Nucleotide-binding</keyword>
<keyword evidence="8" id="KW-0443">Lipid metabolism</keyword>
<evidence type="ECO:0000256" key="2">
    <source>
        <dbReference type="ARBA" id="ARBA00022516"/>
    </source>
</evidence>
<dbReference type="InterPro" id="IPR006205">
    <property type="entry name" value="Mev_gal_kin"/>
</dbReference>
<evidence type="ECO:0000256" key="9">
    <source>
        <dbReference type="ARBA" id="ARBA00029438"/>
    </source>
</evidence>
<evidence type="ECO:0000256" key="8">
    <source>
        <dbReference type="ARBA" id="ARBA00023098"/>
    </source>
</evidence>
<keyword evidence="5 11" id="KW-0418">Kinase</keyword>
<dbReference type="InterPro" id="IPR036554">
    <property type="entry name" value="GHMP_kinase_C_sf"/>
</dbReference>
<comment type="caution">
    <text evidence="11">The sequence shown here is derived from an EMBL/GenBank/DDBJ whole genome shotgun (WGS) entry which is preliminary data.</text>
</comment>
<evidence type="ECO:0000256" key="7">
    <source>
        <dbReference type="ARBA" id="ARBA00022842"/>
    </source>
</evidence>
<keyword evidence="2" id="KW-0444">Lipid biosynthesis</keyword>
<reference evidence="11 12" key="1">
    <citation type="submission" date="2021-03" db="EMBL/GenBank/DDBJ databases">
        <title>Thiomicrorhabdus sp.nov.,novel sulfur-oxidizing bacteria isolated from coastal sediment.</title>
        <authorList>
            <person name="Liu X."/>
        </authorList>
    </citation>
    <scope>NUCLEOTIDE SEQUENCE [LARGE SCALE GENOMIC DNA]</scope>
    <source>
        <strain evidence="11 12">6S2-11</strain>
    </source>
</reference>
<dbReference type="Gene3D" id="3.30.230.10">
    <property type="match status" value="1"/>
</dbReference>
<evidence type="ECO:0000256" key="5">
    <source>
        <dbReference type="ARBA" id="ARBA00022777"/>
    </source>
</evidence>
<dbReference type="EMBL" id="JAGETV010000008">
    <property type="protein sequence ID" value="MBO1927175.1"/>
    <property type="molecule type" value="Genomic_DNA"/>
</dbReference>
<dbReference type="PANTHER" id="PTHR43290">
    <property type="entry name" value="MEVALONATE KINASE"/>
    <property type="match status" value="1"/>
</dbReference>
<keyword evidence="12" id="KW-1185">Reference proteome</keyword>
<gene>
    <name evidence="11" type="ORF">J3998_06255</name>
</gene>
<dbReference type="SUPFAM" id="SSF55060">
    <property type="entry name" value="GHMP Kinase, C-terminal domain"/>
    <property type="match status" value="1"/>
</dbReference>
<dbReference type="InterPro" id="IPR006204">
    <property type="entry name" value="GHMP_kinase_N_dom"/>
</dbReference>
<dbReference type="InterPro" id="IPR014721">
    <property type="entry name" value="Ribsml_uS5_D2-typ_fold_subgr"/>
</dbReference>
<dbReference type="Gene3D" id="3.30.70.890">
    <property type="entry name" value="GHMP kinase, C-terminal domain"/>
    <property type="match status" value="1"/>
</dbReference>
<comment type="pathway">
    <text evidence="9">Isoprenoid biosynthesis; isopentenyl diphosphate biosynthesis via mevalonate pathway; isopentenyl diphosphate from (R)-mevalonate: step 1/3.</text>
</comment>
<evidence type="ECO:0000256" key="4">
    <source>
        <dbReference type="ARBA" id="ARBA00022741"/>
    </source>
</evidence>
<organism evidence="11 12">
    <name type="scientific">Thiomicrorhabdus marina</name>
    <dbReference type="NCBI Taxonomy" id="2818442"/>
    <lineage>
        <taxon>Bacteria</taxon>
        <taxon>Pseudomonadati</taxon>
        <taxon>Pseudomonadota</taxon>
        <taxon>Gammaproteobacteria</taxon>
        <taxon>Thiotrichales</taxon>
        <taxon>Piscirickettsiaceae</taxon>
        <taxon>Thiomicrorhabdus</taxon>
    </lineage>
</organism>
<evidence type="ECO:0000313" key="11">
    <source>
        <dbReference type="EMBL" id="MBO1927175.1"/>
    </source>
</evidence>
<keyword evidence="6" id="KW-0067">ATP-binding</keyword>
<evidence type="ECO:0000259" key="10">
    <source>
        <dbReference type="Pfam" id="PF00288"/>
    </source>
</evidence>
<dbReference type="PANTHER" id="PTHR43290:SF2">
    <property type="entry name" value="MEVALONATE KINASE"/>
    <property type="match status" value="1"/>
</dbReference>
<evidence type="ECO:0000256" key="1">
    <source>
        <dbReference type="ARBA" id="ARBA00022490"/>
    </source>
</evidence>
<dbReference type="SUPFAM" id="SSF54211">
    <property type="entry name" value="Ribosomal protein S5 domain 2-like"/>
    <property type="match status" value="1"/>
</dbReference>
<protein>
    <submittedName>
        <fullName evidence="11">GHMP kinase</fullName>
    </submittedName>
</protein>
<dbReference type="PRINTS" id="PR00959">
    <property type="entry name" value="MEVGALKINASE"/>
</dbReference>
<sequence>MQNFISKAPANTMLLGEHSVVYGHPALACALDQWISIEWQAREDDSIVIISDLAQYSANLHDLGCHPKLQFICLAFARFQNALLEKGFGWDLRVNSEFSSTIGLGSSAAVLAATLFGLNHITGNKLSKYELWDIGKEIIVEIQGRGSATDLAASLFGGVVYFQPPCDNKPLKIESLSVNMDILLIYSGYKTPTGEVLARVAEEWQDRPNALHKLYQSMGDITQNARNALIENNLPIFYRSFDQYQNLLEQLGVSDITLDFLVSQLRACPLVWASKISGSGLGDCVLAIGEVYSKHRPNHYLKPLLENCSDPEAISNYLQVQLPISPVGSHIVTQTTNTES</sequence>
<evidence type="ECO:0000313" key="12">
    <source>
        <dbReference type="Proteomes" id="UP000664835"/>
    </source>
</evidence>
<keyword evidence="3" id="KW-0808">Transferase</keyword>
<proteinExistence type="predicted"/>
<feature type="domain" description="GHMP kinase N-terminal" evidence="10">
    <location>
        <begin position="76"/>
        <end position="158"/>
    </location>
</feature>
<dbReference type="RefSeq" id="WP_208148663.1">
    <property type="nucleotide sequence ID" value="NZ_JAGETV010000008.1"/>
</dbReference>
<dbReference type="Pfam" id="PF00288">
    <property type="entry name" value="GHMP_kinases_N"/>
    <property type="match status" value="1"/>
</dbReference>
<dbReference type="GO" id="GO:0016301">
    <property type="term" value="F:kinase activity"/>
    <property type="evidence" value="ECO:0007669"/>
    <property type="project" value="UniProtKB-KW"/>
</dbReference>
<keyword evidence="1" id="KW-0963">Cytoplasm</keyword>
<evidence type="ECO:0000256" key="6">
    <source>
        <dbReference type="ARBA" id="ARBA00022840"/>
    </source>
</evidence>
<dbReference type="InterPro" id="IPR020568">
    <property type="entry name" value="Ribosomal_Su5_D2-typ_SF"/>
</dbReference>
<keyword evidence="7" id="KW-0460">Magnesium</keyword>
<accession>A0ABS3Q5P4</accession>
<name>A0ABS3Q5P4_9GAMM</name>
<evidence type="ECO:0000256" key="3">
    <source>
        <dbReference type="ARBA" id="ARBA00022679"/>
    </source>
</evidence>
<dbReference type="Proteomes" id="UP000664835">
    <property type="component" value="Unassembled WGS sequence"/>
</dbReference>